<evidence type="ECO:0000256" key="3">
    <source>
        <dbReference type="ARBA" id="ARBA00022989"/>
    </source>
</evidence>
<dbReference type="Pfam" id="PF00520">
    <property type="entry name" value="Ion_trans"/>
    <property type="match status" value="1"/>
</dbReference>
<evidence type="ECO:0000256" key="5">
    <source>
        <dbReference type="SAM" id="MobiDB-lite"/>
    </source>
</evidence>
<feature type="compositionally biased region" description="Polar residues" evidence="5">
    <location>
        <begin position="231"/>
        <end position="241"/>
    </location>
</feature>
<dbReference type="PANTHER" id="PTHR38483:SF1">
    <property type="entry name" value="ION TRANSPORT DOMAIN-CONTAINING PROTEIN"/>
    <property type="match status" value="1"/>
</dbReference>
<feature type="transmembrane region" description="Helical" evidence="6">
    <location>
        <begin position="37"/>
        <end position="56"/>
    </location>
</feature>
<dbReference type="EMBL" id="KN823627">
    <property type="protein sequence ID" value="KIO16227.1"/>
    <property type="molecule type" value="Genomic_DNA"/>
</dbReference>
<keyword evidence="9" id="KW-1185">Reference proteome</keyword>
<dbReference type="GO" id="GO:0005216">
    <property type="term" value="F:monoatomic ion channel activity"/>
    <property type="evidence" value="ECO:0007669"/>
    <property type="project" value="InterPro"/>
</dbReference>
<feature type="domain" description="Ion transport" evidence="7">
    <location>
        <begin position="37"/>
        <end position="148"/>
    </location>
</feature>
<evidence type="ECO:0000256" key="4">
    <source>
        <dbReference type="ARBA" id="ARBA00023136"/>
    </source>
</evidence>
<feature type="transmembrane region" description="Helical" evidence="6">
    <location>
        <begin position="97"/>
        <end position="116"/>
    </location>
</feature>
<dbReference type="Gene3D" id="1.20.120.350">
    <property type="entry name" value="Voltage-gated potassium channels. Chain C"/>
    <property type="match status" value="1"/>
</dbReference>
<dbReference type="InterPro" id="IPR005821">
    <property type="entry name" value="Ion_trans_dom"/>
</dbReference>
<organism evidence="8 9">
    <name type="scientific">Tulasnella calospora MUT 4182</name>
    <dbReference type="NCBI Taxonomy" id="1051891"/>
    <lineage>
        <taxon>Eukaryota</taxon>
        <taxon>Fungi</taxon>
        <taxon>Dikarya</taxon>
        <taxon>Basidiomycota</taxon>
        <taxon>Agaricomycotina</taxon>
        <taxon>Agaricomycetes</taxon>
        <taxon>Cantharellales</taxon>
        <taxon>Tulasnellaceae</taxon>
        <taxon>Tulasnella</taxon>
    </lineage>
</organism>
<dbReference type="OrthoDB" id="429183at2759"/>
<accession>A0A0C3L3C6</accession>
<dbReference type="STRING" id="1051891.A0A0C3L3C6"/>
<reference evidence="9" key="2">
    <citation type="submission" date="2015-01" db="EMBL/GenBank/DDBJ databases">
        <title>Evolutionary Origins and Diversification of the Mycorrhizal Mutualists.</title>
        <authorList>
            <consortium name="DOE Joint Genome Institute"/>
            <consortium name="Mycorrhizal Genomics Consortium"/>
            <person name="Kohler A."/>
            <person name="Kuo A."/>
            <person name="Nagy L.G."/>
            <person name="Floudas D."/>
            <person name="Copeland A."/>
            <person name="Barry K.W."/>
            <person name="Cichocki N."/>
            <person name="Veneault-Fourrey C."/>
            <person name="LaButti K."/>
            <person name="Lindquist E.A."/>
            <person name="Lipzen A."/>
            <person name="Lundell T."/>
            <person name="Morin E."/>
            <person name="Murat C."/>
            <person name="Riley R."/>
            <person name="Ohm R."/>
            <person name="Sun H."/>
            <person name="Tunlid A."/>
            <person name="Henrissat B."/>
            <person name="Grigoriev I.V."/>
            <person name="Hibbett D.S."/>
            <person name="Martin F."/>
        </authorList>
    </citation>
    <scope>NUCLEOTIDE SEQUENCE [LARGE SCALE GENOMIC DNA]</scope>
    <source>
        <strain evidence="9">MUT 4182</strain>
    </source>
</reference>
<reference evidence="8 9" key="1">
    <citation type="submission" date="2014-04" db="EMBL/GenBank/DDBJ databases">
        <authorList>
            <consortium name="DOE Joint Genome Institute"/>
            <person name="Kuo A."/>
            <person name="Girlanda M."/>
            <person name="Perotto S."/>
            <person name="Kohler A."/>
            <person name="Nagy L.G."/>
            <person name="Floudas D."/>
            <person name="Copeland A."/>
            <person name="Barry K.W."/>
            <person name="Cichocki N."/>
            <person name="Veneault-Fourrey C."/>
            <person name="LaButti K."/>
            <person name="Lindquist E.A."/>
            <person name="Lipzen A."/>
            <person name="Lundell T."/>
            <person name="Morin E."/>
            <person name="Murat C."/>
            <person name="Sun H."/>
            <person name="Tunlid A."/>
            <person name="Henrissat B."/>
            <person name="Grigoriev I.V."/>
            <person name="Hibbett D.S."/>
            <person name="Martin F."/>
            <person name="Nordberg H.P."/>
            <person name="Cantor M.N."/>
            <person name="Hua S.X."/>
        </authorList>
    </citation>
    <scope>NUCLEOTIDE SEQUENCE [LARGE SCALE GENOMIC DNA]</scope>
    <source>
        <strain evidence="8 9">MUT 4182</strain>
    </source>
</reference>
<keyword evidence="2 6" id="KW-0812">Transmembrane</keyword>
<protein>
    <recommendedName>
        <fullName evidence="7">Ion transport domain-containing protein</fullName>
    </recommendedName>
</protein>
<dbReference type="GO" id="GO:0016020">
    <property type="term" value="C:membrane"/>
    <property type="evidence" value="ECO:0007669"/>
    <property type="project" value="UniProtKB-SubCell"/>
</dbReference>
<keyword evidence="4 6" id="KW-0472">Membrane</keyword>
<comment type="subcellular location">
    <subcellularLocation>
        <location evidence="1">Membrane</location>
        <topology evidence="1">Multi-pass membrane protein</topology>
    </subcellularLocation>
</comment>
<evidence type="ECO:0000313" key="8">
    <source>
        <dbReference type="EMBL" id="KIO16227.1"/>
    </source>
</evidence>
<dbReference type="InterPro" id="IPR027359">
    <property type="entry name" value="Volt_channel_dom_sf"/>
</dbReference>
<gene>
    <name evidence="8" type="ORF">M407DRAFT_191462</name>
</gene>
<dbReference type="PANTHER" id="PTHR38483">
    <property type="entry name" value="CHROMOSOME 1, WHOLE GENOME SHOTGUN SEQUENCE"/>
    <property type="match status" value="1"/>
</dbReference>
<feature type="compositionally biased region" description="Basic and acidic residues" evidence="5">
    <location>
        <begin position="204"/>
        <end position="213"/>
    </location>
</feature>
<feature type="region of interest" description="Disordered" evidence="5">
    <location>
        <begin position="204"/>
        <end position="241"/>
    </location>
</feature>
<dbReference type="AlphaFoldDB" id="A0A0C3L3C6"/>
<proteinExistence type="predicted"/>
<evidence type="ECO:0000259" key="7">
    <source>
        <dbReference type="Pfam" id="PF00520"/>
    </source>
</evidence>
<sequence length="241" mass="27121">MRRYNPYFYKRRSHYVLTKNEIARGIANRFVHSRTYIFLYLGMACLSATTVGLSLAEGCPGPAFYILEIIVNSAMILEVGIRFVAFGKQFWKSPFNVVDLILTLFCAVTLLVLVFAECGSTSKEEELLDTLLLVARNVLQFARLAAVMRQSGQSIFTRPKPIDLTLPHRSGPNGSYGLDIDLEDDEEADVRPLGRPQVVFDAEQRAREQERRMQQQRRAAAQAAVRPVDTGDQTDTWASLG</sequence>
<keyword evidence="3 6" id="KW-1133">Transmembrane helix</keyword>
<feature type="transmembrane region" description="Helical" evidence="6">
    <location>
        <begin position="62"/>
        <end position="85"/>
    </location>
</feature>
<evidence type="ECO:0000313" key="9">
    <source>
        <dbReference type="Proteomes" id="UP000054248"/>
    </source>
</evidence>
<name>A0A0C3L3C6_9AGAM</name>
<dbReference type="Proteomes" id="UP000054248">
    <property type="component" value="Unassembled WGS sequence"/>
</dbReference>
<dbReference type="HOGENOM" id="CLU_086440_1_0_1"/>
<evidence type="ECO:0000256" key="1">
    <source>
        <dbReference type="ARBA" id="ARBA00004141"/>
    </source>
</evidence>
<evidence type="ECO:0000256" key="6">
    <source>
        <dbReference type="SAM" id="Phobius"/>
    </source>
</evidence>
<evidence type="ECO:0000256" key="2">
    <source>
        <dbReference type="ARBA" id="ARBA00022692"/>
    </source>
</evidence>